<gene>
    <name evidence="3" type="ordered locus">Nwi_0071</name>
</gene>
<dbReference type="PANTHER" id="PTHR33840">
    <property type="match status" value="1"/>
</dbReference>
<feature type="transmembrane region" description="Helical" evidence="1">
    <location>
        <begin position="588"/>
        <end position="607"/>
    </location>
</feature>
<feature type="transmembrane region" description="Helical" evidence="1">
    <location>
        <begin position="488"/>
        <end position="507"/>
    </location>
</feature>
<keyword evidence="1" id="KW-1133">Transmembrane helix</keyword>
<dbReference type="PANTHER" id="PTHR33840:SF1">
    <property type="entry name" value="TLE1 PHOSPHOLIPASE DOMAIN-CONTAINING PROTEIN"/>
    <property type="match status" value="1"/>
</dbReference>
<feature type="transmembrane region" description="Helical" evidence="1">
    <location>
        <begin position="458"/>
        <end position="476"/>
    </location>
</feature>
<dbReference type="EMBL" id="CP000115">
    <property type="protein sequence ID" value="ABA03339.1"/>
    <property type="molecule type" value="Genomic_DNA"/>
</dbReference>
<accession>Q3SWK2</accession>
<proteinExistence type="predicted"/>
<name>Q3SWK2_NITWN</name>
<keyword evidence="1" id="KW-0472">Membrane</keyword>
<feature type="transmembrane region" description="Helical" evidence="1">
    <location>
        <begin position="519"/>
        <end position="542"/>
    </location>
</feature>
<dbReference type="Proteomes" id="UP000002531">
    <property type="component" value="Chromosome"/>
</dbReference>
<keyword evidence="1" id="KW-0812">Transmembrane</keyword>
<dbReference type="Pfam" id="PF09994">
    <property type="entry name" value="T6SS_Tle1-like_cat"/>
    <property type="match status" value="1"/>
</dbReference>
<sequence length="777" mass="87598">MPMRTTPQRASFVLEQECRDQHRANIVPGAGMGRKIVLLSDGTGNSAAKVWRTNVWRTFEALDVSGSDQVAFYDDGVGTSSFKPLAMLGGAFGFGLKRNVIDIYKFACRNWRDDSDEIFGFGFSRGAFTIRVVMGLILNQGLIVAATEKELDRKARAAYRAYRRERYHTVWRVEHLFRSLRDLVRRDDYDKADNRVIQRIRFIGVWDTVAAYGLPIDEMTRGISRFIWPLQFPDHRLDLTRVVRACQALSIDEERTTFHPELWDECGARSASPRRDGERYLADEQVSQVWFPGVHSNVGGGYPDDSLAYIPLVWMLREAEACGLRFKSDQGTPPADPDTFKHAIVNCDKDGRLYDPRKGVGGYYRYGPRKIELLSNYIYAKRDVVSVARPKVHESALCRIASRVHAYAPVGLPAVYDVATYDGRIVTPDAFGLETSGEAATRAEAQEHVWNEVWKRRIVYFLTVGVSLWLALYPLLRKLPAKDEYLSPFRWISDIIRLVGGFLPGFAQTWIDGYARSPVQFSLLFAAVIVLIAWSGRLAAGISDTMGAIWRRAPSAPVTRPTNWIYRLRTSRIYTAFHDWLKRRGAPAFFALLFVYLGVTLTSHLLYNVQDIAGFTCRESPDTKRLARGEEASATFATSGLCNNTGIFVEGNGARYLVKVETTEPFRDGGIASPLGGFYSTDAPDWHQQLALVLGVPLRRELTRPWFRLVLRYGAVGGEEVFLDPDPEDGTIEAVIRPTRSGELLVFVNDAVLGVPGFYDTFYRNNEGAAKLIVKRR</sequence>
<evidence type="ECO:0000256" key="1">
    <source>
        <dbReference type="SAM" id="Phobius"/>
    </source>
</evidence>
<dbReference type="InterPro" id="IPR018712">
    <property type="entry name" value="Tle1-like_cat"/>
</dbReference>
<feature type="domain" description="T6SS Phospholipase effector Tle1-like catalytic" evidence="2">
    <location>
        <begin position="34"/>
        <end position="318"/>
    </location>
</feature>
<dbReference type="KEGG" id="nwi:Nwi_0071"/>
<dbReference type="HOGENOM" id="CLU_360110_0_0_5"/>
<keyword evidence="4" id="KW-1185">Reference proteome</keyword>
<protein>
    <recommendedName>
        <fullName evidence="2">T6SS Phospholipase effector Tle1-like catalytic domain-containing protein</fullName>
    </recommendedName>
</protein>
<dbReference type="AlphaFoldDB" id="Q3SWK2"/>
<evidence type="ECO:0000313" key="3">
    <source>
        <dbReference type="EMBL" id="ABA03339.1"/>
    </source>
</evidence>
<evidence type="ECO:0000259" key="2">
    <source>
        <dbReference type="Pfam" id="PF09994"/>
    </source>
</evidence>
<evidence type="ECO:0000313" key="4">
    <source>
        <dbReference type="Proteomes" id="UP000002531"/>
    </source>
</evidence>
<reference evidence="3 4" key="1">
    <citation type="journal article" date="2006" name="Appl. Environ. Microbiol.">
        <title>Genome sequence of the chemolithoautotrophic nitrite-oxidizing bacterium Nitrobacter winogradskyi Nb-255.</title>
        <authorList>
            <person name="Starkenburg S.R."/>
            <person name="Chain P.S."/>
            <person name="Sayavedra-Soto L.A."/>
            <person name="Hauser L."/>
            <person name="Land M.L."/>
            <person name="Larimer F.W."/>
            <person name="Malfatti S.A."/>
            <person name="Klotz M.G."/>
            <person name="Bottomley P.J."/>
            <person name="Arp D.J."/>
            <person name="Hickey W.J."/>
        </authorList>
    </citation>
    <scope>NUCLEOTIDE SEQUENCE [LARGE SCALE GENOMIC DNA]</scope>
    <source>
        <strain evidence="4">ATCC 25391 / DSM 10237 / CIP 104748 / NCIMB 11846 / Nb-255</strain>
    </source>
</reference>
<organism evidence="3 4">
    <name type="scientific">Nitrobacter winogradskyi (strain ATCC 25391 / DSM 10237 / CIP 104748 / NCIMB 11846 / Nb-255)</name>
    <dbReference type="NCBI Taxonomy" id="323098"/>
    <lineage>
        <taxon>Bacteria</taxon>
        <taxon>Pseudomonadati</taxon>
        <taxon>Pseudomonadota</taxon>
        <taxon>Alphaproteobacteria</taxon>
        <taxon>Hyphomicrobiales</taxon>
        <taxon>Nitrobacteraceae</taxon>
        <taxon>Nitrobacter</taxon>
    </lineage>
</organism>
<dbReference type="eggNOG" id="COG3673">
    <property type="taxonomic scope" value="Bacteria"/>
</dbReference>